<dbReference type="GO" id="GO:0016491">
    <property type="term" value="F:oxidoreductase activity"/>
    <property type="evidence" value="ECO:0007669"/>
    <property type="project" value="UniProtKB-KW"/>
</dbReference>
<dbReference type="PANTHER" id="PTHR13847">
    <property type="entry name" value="SARCOSINE DEHYDROGENASE-RELATED"/>
    <property type="match status" value="1"/>
</dbReference>
<dbReference type="UniPathway" id="UPA00060"/>
<accession>A0A370DB00</accession>
<dbReference type="GO" id="GO:0009228">
    <property type="term" value="P:thiamine biosynthetic process"/>
    <property type="evidence" value="ECO:0007669"/>
    <property type="project" value="UniProtKB-KW"/>
</dbReference>
<dbReference type="GO" id="GO:0009229">
    <property type="term" value="P:thiamine diphosphate biosynthetic process"/>
    <property type="evidence" value="ECO:0007669"/>
    <property type="project" value="UniProtKB-UniPathway"/>
</dbReference>
<protein>
    <submittedName>
        <fullName evidence="5">Glycine oxidase ThiO</fullName>
    </submittedName>
</protein>
<evidence type="ECO:0000256" key="2">
    <source>
        <dbReference type="ARBA" id="ARBA00022977"/>
    </source>
</evidence>
<dbReference type="Pfam" id="PF01266">
    <property type="entry name" value="DAO"/>
    <property type="match status" value="1"/>
</dbReference>
<comment type="pathway">
    <text evidence="1">Cofactor biosynthesis; thiamine diphosphate biosynthesis.</text>
</comment>
<keyword evidence="3" id="KW-0560">Oxidoreductase</keyword>
<dbReference type="Gene3D" id="3.50.50.60">
    <property type="entry name" value="FAD/NAD(P)-binding domain"/>
    <property type="match status" value="1"/>
</dbReference>
<dbReference type="EMBL" id="QFXE01000021">
    <property type="protein sequence ID" value="RDH82053.1"/>
    <property type="molecule type" value="Genomic_DNA"/>
</dbReference>
<dbReference type="NCBIfam" id="TIGR02352">
    <property type="entry name" value="thiamin_ThiO"/>
    <property type="match status" value="1"/>
</dbReference>
<evidence type="ECO:0000256" key="3">
    <source>
        <dbReference type="ARBA" id="ARBA00023002"/>
    </source>
</evidence>
<organism evidence="5 6">
    <name type="scientific">endosymbiont of Escarpia spicata</name>
    <dbReference type="NCBI Taxonomy" id="2200908"/>
    <lineage>
        <taxon>Bacteria</taxon>
        <taxon>Pseudomonadati</taxon>
        <taxon>Pseudomonadota</taxon>
        <taxon>Gammaproteobacteria</taxon>
        <taxon>sulfur-oxidizing symbionts</taxon>
    </lineage>
</organism>
<dbReference type="InterPro" id="IPR012727">
    <property type="entry name" value="Gly_oxidase_ThiO"/>
</dbReference>
<keyword evidence="6" id="KW-1185">Reference proteome</keyword>
<evidence type="ECO:0000259" key="4">
    <source>
        <dbReference type="Pfam" id="PF01266"/>
    </source>
</evidence>
<evidence type="ECO:0000313" key="6">
    <source>
        <dbReference type="Proteomes" id="UP000254771"/>
    </source>
</evidence>
<dbReference type="GO" id="GO:0050660">
    <property type="term" value="F:flavin adenine dinucleotide binding"/>
    <property type="evidence" value="ECO:0007669"/>
    <property type="project" value="InterPro"/>
</dbReference>
<dbReference type="InterPro" id="IPR036188">
    <property type="entry name" value="FAD/NAD-bd_sf"/>
</dbReference>
<gene>
    <name evidence="5" type="primary">thiO</name>
    <name evidence="5" type="ORF">DIZ78_16625</name>
</gene>
<reference evidence="5 6" key="1">
    <citation type="journal article" date="2018" name="ISME J.">
        <title>Endosymbiont genomes yield clues of tubeworm success.</title>
        <authorList>
            <person name="Li Y."/>
            <person name="Liles M.R."/>
            <person name="Halanych K.M."/>
        </authorList>
    </citation>
    <scope>NUCLEOTIDE SEQUENCE [LARGE SCALE GENOMIC DNA]</scope>
    <source>
        <strain evidence="5">A1462</strain>
    </source>
</reference>
<feature type="domain" description="FAD dependent oxidoreductase" evidence="4">
    <location>
        <begin position="3"/>
        <end position="341"/>
    </location>
</feature>
<dbReference type="Gene3D" id="3.30.9.10">
    <property type="entry name" value="D-Amino Acid Oxidase, subunit A, domain 2"/>
    <property type="match status" value="1"/>
</dbReference>
<evidence type="ECO:0000313" key="5">
    <source>
        <dbReference type="EMBL" id="RDH82053.1"/>
    </source>
</evidence>
<dbReference type="Proteomes" id="UP000254771">
    <property type="component" value="Unassembled WGS sequence"/>
</dbReference>
<evidence type="ECO:0000256" key="1">
    <source>
        <dbReference type="ARBA" id="ARBA00004948"/>
    </source>
</evidence>
<comment type="caution">
    <text evidence="5">The sequence shown here is derived from an EMBL/GenBank/DDBJ whole genome shotgun (WGS) entry which is preliminary data.</text>
</comment>
<keyword evidence="2" id="KW-0784">Thiamine biosynthesis</keyword>
<dbReference type="InterPro" id="IPR006076">
    <property type="entry name" value="FAD-dep_OxRdtase"/>
</dbReference>
<name>A0A370DB00_9GAMM</name>
<dbReference type="AlphaFoldDB" id="A0A370DB00"/>
<dbReference type="SUPFAM" id="SSF54373">
    <property type="entry name" value="FAD-linked reductases, C-terminal domain"/>
    <property type="match status" value="1"/>
</dbReference>
<dbReference type="SUPFAM" id="SSF51905">
    <property type="entry name" value="FAD/NAD(P)-binding domain"/>
    <property type="match status" value="1"/>
</dbReference>
<dbReference type="GO" id="GO:0005737">
    <property type="term" value="C:cytoplasm"/>
    <property type="evidence" value="ECO:0007669"/>
    <property type="project" value="TreeGrafter"/>
</dbReference>
<sequence>MSDCLIIGGGIIGMLTAWELQSAGMRVTLIERRETGRESSWAGGGIVSPLYPWRYADSVTALAGWSQSHYADLARSLTQGSGIDPEYTQNGLLILQPGDEKRATAWAKETGQTLQLLNGHETRECEPALSAVAETAVWMPQVAQIRNPRLAKATRLAIAPLVKIIEDAEVTELLIRDGGITGIKTAGDHFEADRVVVCAGAWSGRLLQAMPVVPDISPVRGQMILFKGQPGDVSRIVLHENRYVIPRRDGRVLVGSTLEHSDFKKTTSSAARDELKKYAIQHFPALEGAEIEHHWAGLRPGSPHGIPYIGPVPEIQGLYVNSGHYRNGVVLAPASARLMADVILEREPILDPRPYALDAPRED</sequence>
<proteinExistence type="predicted"/>
<dbReference type="PANTHER" id="PTHR13847:SF289">
    <property type="entry name" value="GLYCINE OXIDASE"/>
    <property type="match status" value="1"/>
</dbReference>